<feature type="compositionally biased region" description="Basic and acidic residues" evidence="1">
    <location>
        <begin position="112"/>
        <end position="128"/>
    </location>
</feature>
<comment type="caution">
    <text evidence="2">The sequence shown here is derived from an EMBL/GenBank/DDBJ whole genome shotgun (WGS) entry which is preliminary data.</text>
</comment>
<evidence type="ECO:0000313" key="3">
    <source>
        <dbReference type="Proteomes" id="UP000765509"/>
    </source>
</evidence>
<dbReference type="AlphaFoldDB" id="A0A9Q3FG97"/>
<dbReference type="OrthoDB" id="2506837at2759"/>
<gene>
    <name evidence="2" type="ORF">O181_077607</name>
</gene>
<proteinExistence type="predicted"/>
<name>A0A9Q3FG97_9BASI</name>
<dbReference type="Proteomes" id="UP000765509">
    <property type="component" value="Unassembled WGS sequence"/>
</dbReference>
<evidence type="ECO:0000256" key="1">
    <source>
        <dbReference type="SAM" id="MobiDB-lite"/>
    </source>
</evidence>
<accession>A0A9Q3FG97</accession>
<evidence type="ECO:0000313" key="2">
    <source>
        <dbReference type="EMBL" id="MBW0537892.1"/>
    </source>
</evidence>
<dbReference type="EMBL" id="AVOT02042488">
    <property type="protein sequence ID" value="MBW0537892.1"/>
    <property type="molecule type" value="Genomic_DNA"/>
</dbReference>
<sequence>MQRVDEEIEKAEGKNGKRTQRRIREEPLVEMMCVCNQVPKGLLIDFYDAAWFNNCTPGQKVGLADTGNVAFLPDASDSIRGNQDPDKKLNSKNFTHKYWDLKIQQYDLSHEHGKESEAWESNTDRNEDSNDVGYLVDEDGDLLEDDEVGSDVNMAHVGDTSFFEVRSNTAWEGW</sequence>
<feature type="region of interest" description="Disordered" evidence="1">
    <location>
        <begin position="112"/>
        <end position="132"/>
    </location>
</feature>
<protein>
    <submittedName>
        <fullName evidence="2">Uncharacterized protein</fullName>
    </submittedName>
</protein>
<reference evidence="2" key="1">
    <citation type="submission" date="2021-03" db="EMBL/GenBank/DDBJ databases">
        <title>Draft genome sequence of rust myrtle Austropuccinia psidii MF-1, a brazilian biotype.</title>
        <authorList>
            <person name="Quecine M.C."/>
            <person name="Pachon D.M.R."/>
            <person name="Bonatelli M.L."/>
            <person name="Correr F.H."/>
            <person name="Franceschini L.M."/>
            <person name="Leite T.F."/>
            <person name="Margarido G.R.A."/>
            <person name="Almeida C.A."/>
            <person name="Ferrarezi J.A."/>
            <person name="Labate C.A."/>
        </authorList>
    </citation>
    <scope>NUCLEOTIDE SEQUENCE</scope>
    <source>
        <strain evidence="2">MF-1</strain>
    </source>
</reference>
<organism evidence="2 3">
    <name type="scientific">Austropuccinia psidii MF-1</name>
    <dbReference type="NCBI Taxonomy" id="1389203"/>
    <lineage>
        <taxon>Eukaryota</taxon>
        <taxon>Fungi</taxon>
        <taxon>Dikarya</taxon>
        <taxon>Basidiomycota</taxon>
        <taxon>Pucciniomycotina</taxon>
        <taxon>Pucciniomycetes</taxon>
        <taxon>Pucciniales</taxon>
        <taxon>Sphaerophragmiaceae</taxon>
        <taxon>Austropuccinia</taxon>
    </lineage>
</organism>
<keyword evidence="3" id="KW-1185">Reference proteome</keyword>